<dbReference type="AlphaFoldDB" id="W7CB13"/>
<keyword evidence="2" id="KW-1185">Reference proteome</keyword>
<gene>
    <name evidence="1" type="ORF">BCAMP_12823</name>
</gene>
<dbReference type="STRING" id="1265861.BCAMP_12823"/>
<name>W7CB13_9LIST</name>
<accession>W7CB13</accession>
<dbReference type="RefSeq" id="WP_035315841.1">
    <property type="nucleotide sequence ID" value="NZ_AODH01000080.1"/>
</dbReference>
<evidence type="ECO:0000313" key="1">
    <source>
        <dbReference type="EMBL" id="EUJ34112.1"/>
    </source>
</evidence>
<dbReference type="EMBL" id="AODH01000080">
    <property type="protein sequence ID" value="EUJ34112.1"/>
    <property type="molecule type" value="Genomic_DNA"/>
</dbReference>
<proteinExistence type="predicted"/>
<dbReference type="PATRIC" id="fig|1265861.3.peg.2496"/>
<sequence>MFDFLKFKRKRKDSSIERELKNIKKEIQTITLEVEELVVINQTKSIDMAIENLSDRLKKVEGI</sequence>
<comment type="caution">
    <text evidence="1">The sequence shown here is derived from an EMBL/GenBank/DDBJ whole genome shotgun (WGS) entry which is preliminary data.</text>
</comment>
<organism evidence="1 2">
    <name type="scientific">Brochothrix campestris FSL F6-1037</name>
    <dbReference type="NCBI Taxonomy" id="1265861"/>
    <lineage>
        <taxon>Bacteria</taxon>
        <taxon>Bacillati</taxon>
        <taxon>Bacillota</taxon>
        <taxon>Bacilli</taxon>
        <taxon>Bacillales</taxon>
        <taxon>Listeriaceae</taxon>
        <taxon>Brochothrix</taxon>
    </lineage>
</organism>
<evidence type="ECO:0000313" key="2">
    <source>
        <dbReference type="Proteomes" id="UP000019243"/>
    </source>
</evidence>
<dbReference type="Proteomes" id="UP000019243">
    <property type="component" value="Unassembled WGS sequence"/>
</dbReference>
<reference evidence="1 2" key="1">
    <citation type="submission" date="2012-12" db="EMBL/GenBank/DDBJ databases">
        <title>Novel taxa of Listeriaceae from agricultural environments in the United States.</title>
        <authorList>
            <person name="den Bakker H.C."/>
            <person name="Allred A."/>
            <person name="Warchocki S."/>
            <person name="Wright E.M."/>
            <person name="Burrell A."/>
            <person name="Nightingale K.K."/>
            <person name="Kephart D."/>
            <person name="Wiedmann M."/>
        </authorList>
    </citation>
    <scope>NUCLEOTIDE SEQUENCE [LARGE SCALE GENOMIC DNA]</scope>
    <source>
        <strain evidence="1 2">FSL F6-1037</strain>
    </source>
</reference>
<protein>
    <submittedName>
        <fullName evidence="1">Uncharacterized protein</fullName>
    </submittedName>
</protein>